<dbReference type="CDD" id="cd10153">
    <property type="entry name" value="RcnR-FrmR-like_DUF156"/>
    <property type="match status" value="1"/>
</dbReference>
<dbReference type="InterPro" id="IPR003735">
    <property type="entry name" value="Metal_Tscrpt_repr"/>
</dbReference>
<dbReference type="GO" id="GO:0045892">
    <property type="term" value="P:negative regulation of DNA-templated transcription"/>
    <property type="evidence" value="ECO:0007669"/>
    <property type="project" value="UniProtKB-ARBA"/>
</dbReference>
<gene>
    <name evidence="2" type="ORF">O987_10045</name>
</gene>
<evidence type="ECO:0000256" key="1">
    <source>
        <dbReference type="ARBA" id="ARBA00005260"/>
    </source>
</evidence>
<reference evidence="2 3" key="1">
    <citation type="journal article" date="2014" name="Genome Announc.">
        <title>Complete Genome Sequence of Polychlorinated Biphenyl Degrader Comamonas testosteroni TK102 (NBRC 109938).</title>
        <authorList>
            <person name="Fukuda K."/>
            <person name="Hosoyama A."/>
            <person name="Tsuchikane K."/>
            <person name="Ohji S."/>
            <person name="Yamazoe A."/>
            <person name="Fujita N."/>
            <person name="Shintani M."/>
            <person name="Kimbara K."/>
        </authorList>
    </citation>
    <scope>NUCLEOTIDE SEQUENCE [LARGE SCALE GENOMIC DNA]</scope>
    <source>
        <strain evidence="2">TK102</strain>
    </source>
</reference>
<dbReference type="KEGG" id="ctes:O987_10045"/>
<dbReference type="Gene3D" id="1.20.58.1000">
    <property type="entry name" value="Metal-sensitive repressor, helix protomer"/>
    <property type="match status" value="1"/>
</dbReference>
<evidence type="ECO:0000313" key="3">
    <source>
        <dbReference type="Proteomes" id="UP000028782"/>
    </source>
</evidence>
<dbReference type="AlphaFoldDB" id="A0A076PKD4"/>
<dbReference type="EMBL" id="CP006704">
    <property type="protein sequence ID" value="AIJ46133.1"/>
    <property type="molecule type" value="Genomic_DNA"/>
</dbReference>
<name>A0A076PKD4_COMTE</name>
<accession>A0A076PKD4</accession>
<evidence type="ECO:0000313" key="2">
    <source>
        <dbReference type="EMBL" id="AIJ46133.1"/>
    </source>
</evidence>
<dbReference type="PANTHER" id="PTHR33677">
    <property type="entry name" value="TRANSCRIPTIONAL REPRESSOR FRMR-RELATED"/>
    <property type="match status" value="1"/>
</dbReference>
<dbReference type="InterPro" id="IPR038390">
    <property type="entry name" value="Metal_Tscrpt_repr_sf"/>
</dbReference>
<dbReference type="GO" id="GO:0046872">
    <property type="term" value="F:metal ion binding"/>
    <property type="evidence" value="ECO:0007669"/>
    <property type="project" value="InterPro"/>
</dbReference>
<dbReference type="RefSeq" id="WP_043371954.1">
    <property type="nucleotide sequence ID" value="NZ_CP006704.1"/>
</dbReference>
<dbReference type="Pfam" id="PF02583">
    <property type="entry name" value="Trns_repr_metal"/>
    <property type="match status" value="1"/>
</dbReference>
<dbReference type="GO" id="GO:0003677">
    <property type="term" value="F:DNA binding"/>
    <property type="evidence" value="ECO:0007669"/>
    <property type="project" value="InterPro"/>
</dbReference>
<organism evidence="2 3">
    <name type="scientific">Comamonas testosteroni TK102</name>
    <dbReference type="NCBI Taxonomy" id="1392005"/>
    <lineage>
        <taxon>Bacteria</taxon>
        <taxon>Pseudomonadati</taxon>
        <taxon>Pseudomonadota</taxon>
        <taxon>Betaproteobacteria</taxon>
        <taxon>Burkholderiales</taxon>
        <taxon>Comamonadaceae</taxon>
        <taxon>Comamonas</taxon>
    </lineage>
</organism>
<proteinExistence type="inferred from homology"/>
<dbReference type="HOGENOM" id="CLU_130332_3_0_4"/>
<dbReference type="PANTHER" id="PTHR33677:SF5">
    <property type="entry name" value="TRANSCRIPTIONAL REPRESSOR FRMR"/>
    <property type="match status" value="1"/>
</dbReference>
<protein>
    <recommendedName>
        <fullName evidence="4">Transcriptional regulator</fullName>
    </recommendedName>
</protein>
<dbReference type="Proteomes" id="UP000028782">
    <property type="component" value="Chromosome"/>
</dbReference>
<evidence type="ECO:0008006" key="4">
    <source>
        <dbReference type="Google" id="ProtNLM"/>
    </source>
</evidence>
<sequence length="90" mass="10091">MSHTSREKAKLIARVRRIKGQLEGIERALEADAACVEVLRQIASVRGAVNGLTAEVMEDHLREHVIAPSTDKERHQGGEEMIEVIRAYMK</sequence>
<comment type="similarity">
    <text evidence="1">Belongs to the FrmR/RcnR family.</text>
</comment>